<protein>
    <submittedName>
        <fullName evidence="4">AraC family transcriptional regulator</fullName>
    </submittedName>
</protein>
<dbReference type="PATRIC" id="fig|1423777.3.peg.1122"/>
<dbReference type="InterPro" id="IPR018060">
    <property type="entry name" value="HTH_AraC"/>
</dbReference>
<dbReference type="STRING" id="1423777.FD46_GL001088"/>
<evidence type="ECO:0000256" key="1">
    <source>
        <dbReference type="ARBA" id="ARBA00023015"/>
    </source>
</evidence>
<evidence type="ECO:0000256" key="2">
    <source>
        <dbReference type="ARBA" id="ARBA00023163"/>
    </source>
</evidence>
<organism evidence="4 5">
    <name type="scientific">Liquorilactobacillus oeni DSM 19972</name>
    <dbReference type="NCBI Taxonomy" id="1423777"/>
    <lineage>
        <taxon>Bacteria</taxon>
        <taxon>Bacillati</taxon>
        <taxon>Bacillota</taxon>
        <taxon>Bacilli</taxon>
        <taxon>Lactobacillales</taxon>
        <taxon>Lactobacillaceae</taxon>
        <taxon>Liquorilactobacillus</taxon>
    </lineage>
</organism>
<dbReference type="OrthoDB" id="2532115at2"/>
<keyword evidence="1" id="KW-0805">Transcription regulation</keyword>
<dbReference type="PANTHER" id="PTHR47893">
    <property type="entry name" value="REGULATORY PROTEIN PCHR"/>
    <property type="match status" value="1"/>
</dbReference>
<feature type="domain" description="HTH araC/xylS-type" evidence="3">
    <location>
        <begin position="196"/>
        <end position="294"/>
    </location>
</feature>
<keyword evidence="5" id="KW-1185">Reference proteome</keyword>
<dbReference type="Proteomes" id="UP000051686">
    <property type="component" value="Unassembled WGS sequence"/>
</dbReference>
<dbReference type="GO" id="GO:0003700">
    <property type="term" value="F:DNA-binding transcription factor activity"/>
    <property type="evidence" value="ECO:0007669"/>
    <property type="project" value="InterPro"/>
</dbReference>
<gene>
    <name evidence="4" type="ORF">FD46_GL001088</name>
</gene>
<proteinExistence type="predicted"/>
<evidence type="ECO:0000313" key="5">
    <source>
        <dbReference type="Proteomes" id="UP000051686"/>
    </source>
</evidence>
<evidence type="ECO:0000313" key="4">
    <source>
        <dbReference type="EMBL" id="KRL05138.1"/>
    </source>
</evidence>
<dbReference type="EMBL" id="AZEH01000034">
    <property type="protein sequence ID" value="KRL05138.1"/>
    <property type="molecule type" value="Genomic_DNA"/>
</dbReference>
<keyword evidence="2" id="KW-0804">Transcription</keyword>
<reference evidence="4 5" key="1">
    <citation type="journal article" date="2015" name="Genome Announc.">
        <title>Expanding the biotechnology potential of lactobacilli through comparative genomics of 213 strains and associated genera.</title>
        <authorList>
            <person name="Sun Z."/>
            <person name="Harris H.M."/>
            <person name="McCann A."/>
            <person name="Guo C."/>
            <person name="Argimon S."/>
            <person name="Zhang W."/>
            <person name="Yang X."/>
            <person name="Jeffery I.B."/>
            <person name="Cooney J.C."/>
            <person name="Kagawa T.F."/>
            <person name="Liu W."/>
            <person name="Song Y."/>
            <person name="Salvetti E."/>
            <person name="Wrobel A."/>
            <person name="Rasinkangas P."/>
            <person name="Parkhill J."/>
            <person name="Rea M.C."/>
            <person name="O'Sullivan O."/>
            <person name="Ritari J."/>
            <person name="Douillard F.P."/>
            <person name="Paul Ross R."/>
            <person name="Yang R."/>
            <person name="Briner A.E."/>
            <person name="Felis G.E."/>
            <person name="de Vos W.M."/>
            <person name="Barrangou R."/>
            <person name="Klaenhammer T.R."/>
            <person name="Caufield P.W."/>
            <person name="Cui Y."/>
            <person name="Zhang H."/>
            <person name="O'Toole P.W."/>
        </authorList>
    </citation>
    <scope>NUCLEOTIDE SEQUENCE [LARGE SCALE GENOMIC DNA]</scope>
    <source>
        <strain evidence="4 5">DSM 19972</strain>
    </source>
</reference>
<dbReference type="RefSeq" id="WP_057895980.1">
    <property type="nucleotide sequence ID" value="NZ_AZEH01000034.1"/>
</dbReference>
<comment type="caution">
    <text evidence="4">The sequence shown here is derived from an EMBL/GenBank/DDBJ whole genome shotgun (WGS) entry which is preliminary data.</text>
</comment>
<dbReference type="GO" id="GO:0043565">
    <property type="term" value="F:sequence-specific DNA binding"/>
    <property type="evidence" value="ECO:0007669"/>
    <property type="project" value="InterPro"/>
</dbReference>
<dbReference type="Pfam" id="PF12833">
    <property type="entry name" value="HTH_18"/>
    <property type="match status" value="1"/>
</dbReference>
<dbReference type="InterPro" id="IPR009057">
    <property type="entry name" value="Homeodomain-like_sf"/>
</dbReference>
<dbReference type="AlphaFoldDB" id="A0A0R1MIM5"/>
<dbReference type="SUPFAM" id="SSF46689">
    <property type="entry name" value="Homeodomain-like"/>
    <property type="match status" value="2"/>
</dbReference>
<dbReference type="InterPro" id="IPR053142">
    <property type="entry name" value="PchR_regulatory_protein"/>
</dbReference>
<sequence>MWNIKDQYPEKDSFNIDQLRIDKVRIFNTIELYFHNYKDIKQFKTPLRIAPHTIRIDYAYHGVVNFEGDKQDLYLEPDLLKIDRRSLDAGNYIFTDGGYEGITILIKESNRDAELKQFIGNFQGWSNFQHFGNYFFIKSKFIKNLFNDLKSKNIRSSTMFLKLKIAELILYLKSSQAVKDSISANQLLSKDNKILRDIVNYLKNNLDKQISLKALSVKFDVSQTKLKILFKKTYGETIHNYCNNQKMNYAADLLLQTDMKISQIAAGVGYINPSKFTAAFKLNKFSTPRNFRKKFK</sequence>
<dbReference type="SMART" id="SM00342">
    <property type="entry name" value="HTH_ARAC"/>
    <property type="match status" value="1"/>
</dbReference>
<dbReference type="PROSITE" id="PS01124">
    <property type="entry name" value="HTH_ARAC_FAMILY_2"/>
    <property type="match status" value="1"/>
</dbReference>
<dbReference type="Gene3D" id="1.10.10.60">
    <property type="entry name" value="Homeodomain-like"/>
    <property type="match status" value="2"/>
</dbReference>
<dbReference type="PANTHER" id="PTHR47893:SF1">
    <property type="entry name" value="REGULATORY PROTEIN PCHR"/>
    <property type="match status" value="1"/>
</dbReference>
<accession>A0A0R1MIM5</accession>
<evidence type="ECO:0000259" key="3">
    <source>
        <dbReference type="PROSITE" id="PS01124"/>
    </source>
</evidence>
<name>A0A0R1MIM5_9LACO</name>